<evidence type="ECO:0000313" key="1">
    <source>
        <dbReference type="EMBL" id="KAJ8887093.1"/>
    </source>
</evidence>
<protein>
    <submittedName>
        <fullName evidence="1">Uncharacterized protein</fullName>
    </submittedName>
</protein>
<reference evidence="1 2" key="1">
    <citation type="submission" date="2023-02" db="EMBL/GenBank/DDBJ databases">
        <title>LHISI_Scaffold_Assembly.</title>
        <authorList>
            <person name="Stuart O.P."/>
            <person name="Cleave R."/>
            <person name="Magrath M.J.L."/>
            <person name="Mikheyev A.S."/>
        </authorList>
    </citation>
    <scope>NUCLEOTIDE SEQUENCE [LARGE SCALE GENOMIC DNA]</scope>
    <source>
        <strain evidence="1">Daus_M_001</strain>
        <tissue evidence="1">Leg muscle</tissue>
    </source>
</reference>
<dbReference type="Proteomes" id="UP001159363">
    <property type="component" value="Chromosome X"/>
</dbReference>
<gene>
    <name evidence="1" type="ORF">PR048_013308</name>
</gene>
<dbReference type="EMBL" id="JARBHB010000004">
    <property type="protein sequence ID" value="KAJ8887093.1"/>
    <property type="molecule type" value="Genomic_DNA"/>
</dbReference>
<name>A0ABQ9HTB4_9NEOP</name>
<organism evidence="1 2">
    <name type="scientific">Dryococelus australis</name>
    <dbReference type="NCBI Taxonomy" id="614101"/>
    <lineage>
        <taxon>Eukaryota</taxon>
        <taxon>Metazoa</taxon>
        <taxon>Ecdysozoa</taxon>
        <taxon>Arthropoda</taxon>
        <taxon>Hexapoda</taxon>
        <taxon>Insecta</taxon>
        <taxon>Pterygota</taxon>
        <taxon>Neoptera</taxon>
        <taxon>Polyneoptera</taxon>
        <taxon>Phasmatodea</taxon>
        <taxon>Verophasmatodea</taxon>
        <taxon>Anareolatae</taxon>
        <taxon>Phasmatidae</taxon>
        <taxon>Eurycanthinae</taxon>
        <taxon>Dryococelus</taxon>
    </lineage>
</organism>
<keyword evidence="2" id="KW-1185">Reference proteome</keyword>
<accession>A0ABQ9HTB4</accession>
<evidence type="ECO:0000313" key="2">
    <source>
        <dbReference type="Proteomes" id="UP001159363"/>
    </source>
</evidence>
<sequence length="122" mass="13865">MEAQKLGGTMQNHEKLCCAIHEKYLREQRFSSLVAPHVKANDLLKGGSGCDLHAHLRVAVTGLAGEVVRRGLREYCQTYKKEKGVKNFMKTLLGRSQISILVKKIAESFLLKKIMYWYELKG</sequence>
<proteinExistence type="predicted"/>
<comment type="caution">
    <text evidence="1">The sequence shown here is derived from an EMBL/GenBank/DDBJ whole genome shotgun (WGS) entry which is preliminary data.</text>
</comment>